<dbReference type="OrthoDB" id="7493297at2759"/>
<dbReference type="InterPro" id="IPR053311">
    <property type="entry name" value="Mucosal_Integrity_Assoc"/>
</dbReference>
<reference evidence="3" key="1">
    <citation type="submission" date="2025-08" db="UniProtKB">
        <authorList>
            <consortium name="RefSeq"/>
        </authorList>
    </citation>
    <scope>IDENTIFICATION</scope>
    <source>
        <strain evidence="3">Nigerian</strain>
        <tissue evidence="3">Liver and blood</tissue>
    </source>
</reference>
<evidence type="ECO:0000256" key="1">
    <source>
        <dbReference type="SAM" id="Phobius"/>
    </source>
</evidence>
<keyword evidence="1" id="KW-0812">Transmembrane</keyword>
<evidence type="ECO:0000313" key="3">
    <source>
        <dbReference type="RefSeq" id="XP_031754040.1"/>
    </source>
</evidence>
<dbReference type="Proteomes" id="UP000008143">
    <property type="component" value="Chromosome 3"/>
</dbReference>
<dbReference type="RefSeq" id="XP_031754040.1">
    <property type="nucleotide sequence ID" value="XM_031898180.1"/>
</dbReference>
<evidence type="ECO:0000313" key="4">
    <source>
        <dbReference type="Xenbase" id="XB-GENE-29095103"/>
    </source>
</evidence>
<sequence>MCQNFYGVIDSNSLLCTTKCSTLNPEFVDCNGGQCSVSNAGLNCYCKTSDQYWYTGDLCENAVSKAGVIAGVTVGLFVLLLIFIIVVIILIKRRKKTGKETLVDNEHNWYNNWEGENFEKGQIRNSASNSNNGSQSSSFANREFRPALDKVDTSLKIRTGRARVAH</sequence>
<dbReference type="Xenbase" id="XB-GENE-29095103">
    <property type="gene designation" value="LOC116409522"/>
</dbReference>
<gene>
    <name evidence="3 4" type="primary">LOC116409522</name>
</gene>
<dbReference type="PANTHER" id="PTHR37999:SF2">
    <property type="entry name" value="MUCIN-17"/>
    <property type="match status" value="1"/>
</dbReference>
<dbReference type="GeneID" id="116409522"/>
<accession>A0A8J1JAJ9</accession>
<dbReference type="AGR" id="Xenbase:XB-GENE-29095103"/>
<dbReference type="AlphaFoldDB" id="A0A8J1JAJ9"/>
<evidence type="ECO:0000313" key="2">
    <source>
        <dbReference type="Proteomes" id="UP000008143"/>
    </source>
</evidence>
<keyword evidence="1" id="KW-1133">Transmembrane helix</keyword>
<proteinExistence type="predicted"/>
<keyword evidence="2" id="KW-1185">Reference proteome</keyword>
<protein>
    <submittedName>
        <fullName evidence="3">Mucin-3B-like</fullName>
    </submittedName>
</protein>
<name>A0A8J1JAJ9_XENTR</name>
<organism evidence="2 3">
    <name type="scientific">Xenopus tropicalis</name>
    <name type="common">Western clawed frog</name>
    <name type="synonym">Silurana tropicalis</name>
    <dbReference type="NCBI Taxonomy" id="8364"/>
    <lineage>
        <taxon>Eukaryota</taxon>
        <taxon>Metazoa</taxon>
        <taxon>Chordata</taxon>
        <taxon>Craniata</taxon>
        <taxon>Vertebrata</taxon>
        <taxon>Euteleostomi</taxon>
        <taxon>Amphibia</taxon>
        <taxon>Batrachia</taxon>
        <taxon>Anura</taxon>
        <taxon>Pipoidea</taxon>
        <taxon>Pipidae</taxon>
        <taxon>Xenopodinae</taxon>
        <taxon>Xenopus</taxon>
        <taxon>Silurana</taxon>
    </lineage>
</organism>
<feature type="transmembrane region" description="Helical" evidence="1">
    <location>
        <begin position="68"/>
        <end position="91"/>
    </location>
</feature>
<keyword evidence="1" id="KW-0472">Membrane</keyword>
<dbReference type="PANTHER" id="PTHR37999">
    <property type="entry name" value="MUCIN-17"/>
    <property type="match status" value="1"/>
</dbReference>
<dbReference type="KEGG" id="xtr:116409522"/>